<dbReference type="Pfam" id="PF06114">
    <property type="entry name" value="Peptidase_M78"/>
    <property type="match status" value="1"/>
</dbReference>
<protein>
    <submittedName>
        <fullName evidence="3">Addiction module antidote protein, HigA family</fullName>
    </submittedName>
</protein>
<proteinExistence type="inferred from homology"/>
<name>A0A7V3JAG9_UNCC3</name>
<evidence type="ECO:0000256" key="1">
    <source>
        <dbReference type="ARBA" id="ARBA00007227"/>
    </source>
</evidence>
<dbReference type="PANTHER" id="PTHR43236">
    <property type="entry name" value="ANTITOXIN HIGA1"/>
    <property type="match status" value="1"/>
</dbReference>
<dbReference type="SMART" id="SM00530">
    <property type="entry name" value="HTH_XRE"/>
    <property type="match status" value="1"/>
</dbReference>
<organism evidence="3">
    <name type="scientific">candidate division CPR3 bacterium</name>
    <dbReference type="NCBI Taxonomy" id="2268181"/>
    <lineage>
        <taxon>Bacteria</taxon>
        <taxon>Bacteria division CPR3</taxon>
    </lineage>
</organism>
<feature type="domain" description="HTH cro/C1-type" evidence="2">
    <location>
        <begin position="29"/>
        <end position="75"/>
    </location>
</feature>
<dbReference type="PANTHER" id="PTHR43236:SF1">
    <property type="entry name" value="BLL7220 PROTEIN"/>
    <property type="match status" value="1"/>
</dbReference>
<evidence type="ECO:0000313" key="3">
    <source>
        <dbReference type="EMBL" id="HFZ09113.1"/>
    </source>
</evidence>
<dbReference type="Gene3D" id="1.10.10.2910">
    <property type="match status" value="1"/>
</dbReference>
<dbReference type="SUPFAM" id="SSF47413">
    <property type="entry name" value="lambda repressor-like DNA-binding domains"/>
    <property type="match status" value="1"/>
</dbReference>
<dbReference type="InterPro" id="IPR010982">
    <property type="entry name" value="Lambda_DNA-bd_dom_sf"/>
</dbReference>
<dbReference type="NCBIfam" id="TIGR02607">
    <property type="entry name" value="antidote_HigA"/>
    <property type="match status" value="1"/>
</dbReference>
<dbReference type="InterPro" id="IPR001387">
    <property type="entry name" value="Cro/C1-type_HTH"/>
</dbReference>
<comment type="similarity">
    <text evidence="1">Belongs to the short-chain fatty acyl-CoA assimilation regulator (ScfR) family.</text>
</comment>
<dbReference type="PROSITE" id="PS50943">
    <property type="entry name" value="HTH_CROC1"/>
    <property type="match status" value="1"/>
</dbReference>
<comment type="caution">
    <text evidence="3">The sequence shown here is derived from an EMBL/GenBank/DDBJ whole genome shotgun (WGS) entry which is preliminary data.</text>
</comment>
<gene>
    <name evidence="3" type="primary">higA</name>
    <name evidence="3" type="ORF">ENV41_03155</name>
</gene>
<dbReference type="GO" id="GO:0003677">
    <property type="term" value="F:DNA binding"/>
    <property type="evidence" value="ECO:0007669"/>
    <property type="project" value="InterPro"/>
</dbReference>
<dbReference type="AlphaFoldDB" id="A0A7V3JAG9"/>
<dbReference type="InterPro" id="IPR013430">
    <property type="entry name" value="Toxin_antidote_HigA"/>
</dbReference>
<dbReference type="InterPro" id="IPR010359">
    <property type="entry name" value="IrrE_HExxH"/>
</dbReference>
<dbReference type="Gene3D" id="1.10.260.40">
    <property type="entry name" value="lambda repressor-like DNA-binding domains"/>
    <property type="match status" value="1"/>
</dbReference>
<reference evidence="3" key="1">
    <citation type="journal article" date="2020" name="mSystems">
        <title>Genome- and Community-Level Interaction Insights into Carbon Utilization and Element Cycling Functions of Hydrothermarchaeota in Hydrothermal Sediment.</title>
        <authorList>
            <person name="Zhou Z."/>
            <person name="Liu Y."/>
            <person name="Xu W."/>
            <person name="Pan J."/>
            <person name="Luo Z.H."/>
            <person name="Li M."/>
        </authorList>
    </citation>
    <scope>NUCLEOTIDE SEQUENCE [LARGE SCALE GENOMIC DNA]</scope>
    <source>
        <strain evidence="3">SpSt-757</strain>
    </source>
</reference>
<dbReference type="InterPro" id="IPR052345">
    <property type="entry name" value="Rad_response_metalloprotease"/>
</dbReference>
<dbReference type="CDD" id="cd00093">
    <property type="entry name" value="HTH_XRE"/>
    <property type="match status" value="1"/>
</dbReference>
<dbReference type="Pfam" id="PF01381">
    <property type="entry name" value="HTH_3"/>
    <property type="match status" value="1"/>
</dbReference>
<accession>A0A7V3JAG9</accession>
<evidence type="ECO:0000259" key="2">
    <source>
        <dbReference type="PROSITE" id="PS50943"/>
    </source>
</evidence>
<sequence>MSEDIKNQFMPDYAVPPGETLLETLEAIGMSQAELAERTGRPKKTINEIVKGKAAITPETALQFERVLGIPAGFWNNLERNYQETLARLNEQKSLQRQIDWLKKMPLNALIKMGWVRKHSDKVQQLQEVLNFFGIASPEQWEKRWMGAQVSYRKSAVFQSDPYAVASWLRKGELIAQKIKCKPYDATKFKKALYEIRKLTTQPPEVFHPEVIRLCAESGVAVTFVPELPRIRACGATWWVSPSKAVIQLSLRYKSDDQLWFSFFHEAGHILLHGKKEVFIEGDSKSYKEKEYEADRFASDLLIPPKRYMQFILTGRFNKVAIQTFASEIGIASGIVVGRLQHEDKLPHSHCNDLKKMFEWGEGRDMNFYKPGGIKI</sequence>
<dbReference type="EMBL" id="DTGG01000099">
    <property type="protein sequence ID" value="HFZ09113.1"/>
    <property type="molecule type" value="Genomic_DNA"/>
</dbReference>